<evidence type="ECO:0000313" key="1">
    <source>
        <dbReference type="EMBL" id="BAE50424.1"/>
    </source>
</evidence>
<dbReference type="Proteomes" id="UP000007058">
    <property type="component" value="Chromosome"/>
</dbReference>
<reference evidence="1 2" key="1">
    <citation type="journal article" date="2005" name="DNA Res.">
        <title>Complete genome sequence of the facultative anaerobic magnetotactic bacterium Magnetospirillum sp. strain AMB-1.</title>
        <authorList>
            <person name="Matsunaga T."/>
            <person name="Okamura Y."/>
            <person name="Fukuda Y."/>
            <person name="Wahyudi A.T."/>
            <person name="Murase Y."/>
            <person name="Takeyama H."/>
        </authorList>
    </citation>
    <scope>NUCLEOTIDE SEQUENCE [LARGE SCALE GENOMIC DNA]</scope>
    <source>
        <strain evidence="2">ATCC 700264 / AMB-1</strain>
    </source>
</reference>
<protein>
    <submittedName>
        <fullName evidence="1">Uncharacterized protein</fullName>
    </submittedName>
</protein>
<evidence type="ECO:0000313" key="2">
    <source>
        <dbReference type="Proteomes" id="UP000007058"/>
    </source>
</evidence>
<dbReference type="KEGG" id="mag:amb1620"/>
<accession>Q2W6V1</accession>
<keyword evidence="2" id="KW-1185">Reference proteome</keyword>
<organism evidence="1 2">
    <name type="scientific">Paramagnetospirillum magneticum (strain ATCC 700264 / AMB-1)</name>
    <name type="common">Magnetospirillum magneticum</name>
    <dbReference type="NCBI Taxonomy" id="342108"/>
    <lineage>
        <taxon>Bacteria</taxon>
        <taxon>Pseudomonadati</taxon>
        <taxon>Pseudomonadota</taxon>
        <taxon>Alphaproteobacteria</taxon>
        <taxon>Rhodospirillales</taxon>
        <taxon>Magnetospirillaceae</taxon>
        <taxon>Paramagnetospirillum</taxon>
    </lineage>
</organism>
<proteinExistence type="predicted"/>
<dbReference type="HOGENOM" id="CLU_2617816_0_0_5"/>
<dbReference type="EMBL" id="AP007255">
    <property type="protein sequence ID" value="BAE50424.1"/>
    <property type="molecule type" value="Genomic_DNA"/>
</dbReference>
<name>Q2W6V1_PARM1</name>
<sequence length="78" mass="7625">MLVVVLSSDAITLRRSVTGQGQILLQHLMGVAANPALGAVAVEHLVAAGDAAAAATAAAVLLAAAAVRSPSTGTLLRI</sequence>
<gene>
    <name evidence="1" type="ordered locus">amb1620</name>
</gene>
<dbReference type="AlphaFoldDB" id="Q2W6V1"/>